<feature type="transmembrane region" description="Helical" evidence="13">
    <location>
        <begin position="538"/>
        <end position="559"/>
    </location>
</feature>
<protein>
    <recommendedName>
        <fullName evidence="14">Peptidase M50 domain-containing protein</fullName>
    </recommendedName>
</protein>
<evidence type="ECO:0000256" key="12">
    <source>
        <dbReference type="SAM" id="Coils"/>
    </source>
</evidence>
<evidence type="ECO:0000313" key="15">
    <source>
        <dbReference type="EMBL" id="ACI65912.1"/>
    </source>
</evidence>
<accession>B5Y5C7</accession>
<gene>
    <name evidence="15" type="ORF">PHATR_33462</name>
</gene>
<keyword evidence="12" id="KW-0175">Coiled coil</keyword>
<keyword evidence="10 13" id="KW-1133">Transmembrane helix</keyword>
<dbReference type="GeneID" id="7204037"/>
<evidence type="ECO:0000313" key="16">
    <source>
        <dbReference type="Proteomes" id="UP000000759"/>
    </source>
</evidence>
<dbReference type="GO" id="GO:0006508">
    <property type="term" value="P:proteolysis"/>
    <property type="evidence" value="ECO:0007669"/>
    <property type="project" value="UniProtKB-KW"/>
</dbReference>
<dbReference type="Proteomes" id="UP000000759">
    <property type="component" value="Chromosome 3"/>
</dbReference>
<sequence>MHARYRQDARSNTILFESTKCTEVNSSQLLPPSKLTLNQAVEEAEVLRQRARGLLEEVETMEAALKESRSRKANKKISEKMHMVDKLFLNRPLTPEAVARVMREERWSADQACLVLDALYDRLTQGSSTLSPAELKIGDHQTREGANHTEVLILESYIDCLIRGAENLDQAWSSPSESRHPRWSGRVASTLKSQLNERYRRDAENFQLRVAAGANDAVLNANETVQEYMRRTLGLPSLTEEMLGKSRNLTHVMNRISLIPVWIPSSLLQFVTRTRARISPADVKAIKNEVLVESRFFCTSFDSIPSAAIFRGNLRPPVGHTETRNLPAECFRAIQQKMDERGLSERVQLFLMPDPEWRPTRDVRDSKPKPVILAIPQDIGPSRPESVDWRRFALKCFAVGLSALTTYTYSVSCFALNPFFFESIVSRNDVSVLRVCLPVFVGVVAVQLVHELAHYFVAKQRDIKIGLPTTVPSTQLGTFGCVTPLKSFPTTREALLDFSLSGPVAAILMSIIMMSLGISATLNASAATISTFPTVPLTMLKSSLLTGILLSVLAPKVMMMPLPQPIPLHPIFFAGFVGLISSALNLLPIVRIDGGRACTAALGGRVGAFASIGTAMFLLSFLASGSSGLGLAFGLFVGIFQRRPEVPVRDEVTEVGRFRLGAWVVSVGIAAFSLMPFPGCSGIL</sequence>
<keyword evidence="4" id="KW-0150">Chloroplast</keyword>
<keyword evidence="5" id="KW-0934">Plastid</keyword>
<feature type="transmembrane region" description="Helical" evidence="13">
    <location>
        <begin position="495"/>
        <end position="518"/>
    </location>
</feature>
<evidence type="ECO:0000256" key="7">
    <source>
        <dbReference type="ARBA" id="ARBA00022692"/>
    </source>
</evidence>
<evidence type="ECO:0000256" key="9">
    <source>
        <dbReference type="ARBA" id="ARBA00022946"/>
    </source>
</evidence>
<evidence type="ECO:0000256" key="1">
    <source>
        <dbReference type="ARBA" id="ARBA00004141"/>
    </source>
</evidence>
<dbReference type="InterPro" id="IPR008915">
    <property type="entry name" value="Peptidase_M50"/>
</dbReference>
<evidence type="ECO:0000256" key="8">
    <source>
        <dbReference type="ARBA" id="ARBA00022801"/>
    </source>
</evidence>
<dbReference type="GO" id="GO:0009507">
    <property type="term" value="C:chloroplast"/>
    <property type="evidence" value="ECO:0007669"/>
    <property type="project" value="UniProtKB-SubCell"/>
</dbReference>
<evidence type="ECO:0000259" key="14">
    <source>
        <dbReference type="Pfam" id="PF02163"/>
    </source>
</evidence>
<reference evidence="16" key="2">
    <citation type="submission" date="2008-08" db="EMBL/GenBank/DDBJ databases">
        <authorList>
            <consortium name="Diatom Consortium"/>
            <person name="Grigoriev I."/>
            <person name="Grimwood J."/>
            <person name="Kuo A."/>
            <person name="Otillar R.P."/>
            <person name="Salamov A."/>
            <person name="Detter J.C."/>
            <person name="Lindquist E."/>
            <person name="Shapiro H."/>
            <person name="Lucas S."/>
            <person name="Glavina del Rio T."/>
            <person name="Pitluck S."/>
            <person name="Rokhsar D."/>
            <person name="Bowler C."/>
        </authorList>
    </citation>
    <scope>GENOME REANNOTATION</scope>
    <source>
        <strain evidence="16">CCAP 1055/1</strain>
    </source>
</reference>
<reference evidence="15 16" key="1">
    <citation type="journal article" date="2008" name="Nature">
        <title>The Phaeodactylum genome reveals the evolutionary history of diatom genomes.</title>
        <authorList>
            <person name="Bowler C."/>
            <person name="Allen A.E."/>
            <person name="Badger J.H."/>
            <person name="Grimwood J."/>
            <person name="Jabbari K."/>
            <person name="Kuo A."/>
            <person name="Maheswari U."/>
            <person name="Martens C."/>
            <person name="Maumus F."/>
            <person name="Otillar R.P."/>
            <person name="Rayko E."/>
            <person name="Salamov A."/>
            <person name="Vandepoele K."/>
            <person name="Beszteri B."/>
            <person name="Gruber A."/>
            <person name="Heijde M."/>
            <person name="Katinka M."/>
            <person name="Mock T."/>
            <person name="Valentin K."/>
            <person name="Verret F."/>
            <person name="Berges J.A."/>
            <person name="Brownlee C."/>
            <person name="Cadoret J.P."/>
            <person name="Chiovitti A."/>
            <person name="Choi C.J."/>
            <person name="Coesel S."/>
            <person name="De Martino A."/>
            <person name="Detter J.C."/>
            <person name="Durkin C."/>
            <person name="Falciatore A."/>
            <person name="Fournet J."/>
            <person name="Haruta M."/>
            <person name="Huysman M.J."/>
            <person name="Jenkins B.D."/>
            <person name="Jiroutova K."/>
            <person name="Jorgensen R.E."/>
            <person name="Joubert Y."/>
            <person name="Kaplan A."/>
            <person name="Kroger N."/>
            <person name="Kroth P.G."/>
            <person name="La Roche J."/>
            <person name="Lindquist E."/>
            <person name="Lommer M."/>
            <person name="Martin-Jezequel V."/>
            <person name="Lopez P.J."/>
            <person name="Lucas S."/>
            <person name="Mangogna M."/>
            <person name="McGinnis K."/>
            <person name="Medlin L.K."/>
            <person name="Montsant A."/>
            <person name="Oudot-Le Secq M.P."/>
            <person name="Napoli C."/>
            <person name="Obornik M."/>
            <person name="Parker M.S."/>
            <person name="Petit J.L."/>
            <person name="Porcel B.M."/>
            <person name="Poulsen N."/>
            <person name="Robison M."/>
            <person name="Rychlewski L."/>
            <person name="Rynearson T.A."/>
            <person name="Schmutz J."/>
            <person name="Shapiro H."/>
            <person name="Siaut M."/>
            <person name="Stanley M."/>
            <person name="Sussman M.R."/>
            <person name="Taylor A.R."/>
            <person name="Vardi A."/>
            <person name="von Dassow P."/>
            <person name="Vyverman W."/>
            <person name="Willis A."/>
            <person name="Wyrwicz L.S."/>
            <person name="Rokhsar D.S."/>
            <person name="Weissenbach J."/>
            <person name="Armbrust E.V."/>
            <person name="Green B.R."/>
            <person name="Van de Peer Y."/>
            <person name="Grigoriev I.V."/>
        </authorList>
    </citation>
    <scope>NUCLEOTIDE SEQUENCE [LARGE SCALE GENOMIC DNA]</scope>
    <source>
        <strain evidence="15 16">CCAP 1055/1</strain>
    </source>
</reference>
<keyword evidence="9" id="KW-0809">Transit peptide</keyword>
<dbReference type="OrthoDB" id="195057at2759"/>
<feature type="transmembrane region" description="Helical" evidence="13">
    <location>
        <begin position="612"/>
        <end position="640"/>
    </location>
</feature>
<evidence type="ECO:0000256" key="2">
    <source>
        <dbReference type="ARBA" id="ARBA00004229"/>
    </source>
</evidence>
<dbReference type="GO" id="GO:0008233">
    <property type="term" value="F:peptidase activity"/>
    <property type="evidence" value="ECO:0007669"/>
    <property type="project" value="UniProtKB-KW"/>
</dbReference>
<keyword evidence="8" id="KW-0378">Hydrolase</keyword>
<feature type="coiled-coil region" evidence="12">
    <location>
        <begin position="37"/>
        <end position="71"/>
    </location>
</feature>
<evidence type="ECO:0000256" key="5">
    <source>
        <dbReference type="ARBA" id="ARBA00022640"/>
    </source>
</evidence>
<dbReference type="InParanoid" id="B5Y5C7"/>
<feature type="transmembrane region" description="Helical" evidence="13">
    <location>
        <begin position="392"/>
        <end position="420"/>
    </location>
</feature>
<dbReference type="PANTHER" id="PTHR31412">
    <property type="entry name" value="ZINC METALLOPROTEASE EGY1"/>
    <property type="match status" value="1"/>
</dbReference>
<feature type="transmembrane region" description="Helical" evidence="13">
    <location>
        <begin position="432"/>
        <end position="457"/>
    </location>
</feature>
<keyword evidence="6" id="KW-0645">Protease</keyword>
<evidence type="ECO:0000256" key="10">
    <source>
        <dbReference type="ARBA" id="ARBA00022989"/>
    </source>
</evidence>
<feature type="transmembrane region" description="Helical" evidence="13">
    <location>
        <begin position="571"/>
        <end position="592"/>
    </location>
</feature>
<dbReference type="CDD" id="cd06160">
    <property type="entry name" value="S2P-M50_like_2"/>
    <property type="match status" value="1"/>
</dbReference>
<dbReference type="HOGENOM" id="CLU_402546_0_0_1"/>
<feature type="transmembrane region" description="Helical" evidence="13">
    <location>
        <begin position="660"/>
        <end position="679"/>
    </location>
</feature>
<evidence type="ECO:0000256" key="4">
    <source>
        <dbReference type="ARBA" id="ARBA00022528"/>
    </source>
</evidence>
<dbReference type="STRING" id="556484.B5Y5C7"/>
<keyword evidence="16" id="KW-1185">Reference proteome</keyword>
<dbReference type="RefSeq" id="XP_002186442.1">
    <property type="nucleotide sequence ID" value="XM_002186406.1"/>
</dbReference>
<dbReference type="eggNOG" id="ENOG502QUAP">
    <property type="taxonomic scope" value="Eukaryota"/>
</dbReference>
<dbReference type="PaxDb" id="2850-Phatr33462"/>
<organism evidence="15 16">
    <name type="scientific">Phaeodactylum tricornutum (strain CCAP 1055/1)</name>
    <dbReference type="NCBI Taxonomy" id="556484"/>
    <lineage>
        <taxon>Eukaryota</taxon>
        <taxon>Sar</taxon>
        <taxon>Stramenopiles</taxon>
        <taxon>Ochrophyta</taxon>
        <taxon>Bacillariophyta</taxon>
        <taxon>Bacillariophyceae</taxon>
        <taxon>Bacillariophycidae</taxon>
        <taxon>Naviculales</taxon>
        <taxon>Phaeodactylaceae</taxon>
        <taxon>Phaeodactylum</taxon>
    </lineage>
</organism>
<comment type="similarity">
    <text evidence="3">Belongs to the peptidase M50B family.</text>
</comment>
<keyword evidence="11 13" id="KW-0472">Membrane</keyword>
<evidence type="ECO:0000256" key="6">
    <source>
        <dbReference type="ARBA" id="ARBA00022670"/>
    </source>
</evidence>
<dbReference type="EMBL" id="CP001142">
    <property type="protein sequence ID" value="ACI65912.1"/>
    <property type="molecule type" value="Genomic_DNA"/>
</dbReference>
<dbReference type="PANTHER" id="PTHR31412:SF0">
    <property type="entry name" value="ZINC METALLOPROTEASE EGY1, CHLOROPLASTIC-RELATED"/>
    <property type="match status" value="1"/>
</dbReference>
<dbReference type="Pfam" id="PF02163">
    <property type="entry name" value="Peptidase_M50"/>
    <property type="match status" value="1"/>
</dbReference>
<evidence type="ECO:0000256" key="3">
    <source>
        <dbReference type="ARBA" id="ARBA00007931"/>
    </source>
</evidence>
<dbReference type="InterPro" id="IPR044838">
    <property type="entry name" value="EGY1-like"/>
</dbReference>
<name>B5Y5C7_PHATC</name>
<dbReference type="AlphaFoldDB" id="B5Y5C7"/>
<dbReference type="GO" id="GO:0016020">
    <property type="term" value="C:membrane"/>
    <property type="evidence" value="ECO:0007669"/>
    <property type="project" value="UniProtKB-SubCell"/>
</dbReference>
<evidence type="ECO:0000256" key="11">
    <source>
        <dbReference type="ARBA" id="ARBA00023136"/>
    </source>
</evidence>
<proteinExistence type="inferred from homology"/>
<feature type="domain" description="Peptidase M50" evidence="14">
    <location>
        <begin position="440"/>
        <end position="608"/>
    </location>
</feature>
<keyword evidence="7 13" id="KW-0812">Transmembrane</keyword>
<evidence type="ECO:0000256" key="13">
    <source>
        <dbReference type="SAM" id="Phobius"/>
    </source>
</evidence>
<dbReference type="KEGG" id="pti:PHATR_33462"/>
<comment type="subcellular location">
    <subcellularLocation>
        <location evidence="1">Membrane</location>
        <topology evidence="1">Multi-pass membrane protein</topology>
    </subcellularLocation>
    <subcellularLocation>
        <location evidence="2">Plastid</location>
        <location evidence="2">Chloroplast</location>
    </subcellularLocation>
</comment>